<keyword evidence="3" id="KW-0813">Transport</keyword>
<proteinExistence type="inferred from homology"/>
<protein>
    <submittedName>
        <fullName evidence="10">Oligopeptide transporter 4</fullName>
    </submittedName>
</protein>
<keyword evidence="6" id="KW-0653">Protein transport</keyword>
<organism evidence="10 11">
    <name type="scientific">Quercus suber</name>
    <name type="common">Cork oak</name>
    <dbReference type="NCBI Taxonomy" id="58331"/>
    <lineage>
        <taxon>Eukaryota</taxon>
        <taxon>Viridiplantae</taxon>
        <taxon>Streptophyta</taxon>
        <taxon>Embryophyta</taxon>
        <taxon>Tracheophyta</taxon>
        <taxon>Spermatophyta</taxon>
        <taxon>Magnoliopsida</taxon>
        <taxon>eudicotyledons</taxon>
        <taxon>Gunneridae</taxon>
        <taxon>Pentapetalae</taxon>
        <taxon>rosids</taxon>
        <taxon>fabids</taxon>
        <taxon>Fagales</taxon>
        <taxon>Fagaceae</taxon>
        <taxon>Quercus</taxon>
    </lineage>
</organism>
<comment type="caution">
    <text evidence="10">The sequence shown here is derived from an EMBL/GenBank/DDBJ whole genome shotgun (WGS) entry which is preliminary data.</text>
</comment>
<dbReference type="EMBL" id="PKMF04000593">
    <property type="protein sequence ID" value="KAK7824788.1"/>
    <property type="molecule type" value="Genomic_DNA"/>
</dbReference>
<gene>
    <name evidence="10" type="primary">OPT4_1</name>
    <name evidence="10" type="ORF">CFP56_034036</name>
</gene>
<comment type="similarity">
    <text evidence="2">Belongs to the oligopeptide OPT transporter (TC 2.A.67.1) family.</text>
</comment>
<evidence type="ECO:0000313" key="10">
    <source>
        <dbReference type="EMBL" id="KAK7824788.1"/>
    </source>
</evidence>
<reference evidence="10 11" key="1">
    <citation type="journal article" date="2018" name="Sci. Data">
        <title>The draft genome sequence of cork oak.</title>
        <authorList>
            <person name="Ramos A.M."/>
            <person name="Usie A."/>
            <person name="Barbosa P."/>
            <person name="Barros P.M."/>
            <person name="Capote T."/>
            <person name="Chaves I."/>
            <person name="Simoes F."/>
            <person name="Abreu I."/>
            <person name="Carrasquinho I."/>
            <person name="Faro C."/>
            <person name="Guimaraes J.B."/>
            <person name="Mendonca D."/>
            <person name="Nobrega F."/>
            <person name="Rodrigues L."/>
            <person name="Saibo N.J.M."/>
            <person name="Varela M.C."/>
            <person name="Egas C."/>
            <person name="Matos J."/>
            <person name="Miguel C.M."/>
            <person name="Oliveira M.M."/>
            <person name="Ricardo C.P."/>
            <person name="Goncalves S."/>
        </authorList>
    </citation>
    <scope>NUCLEOTIDE SEQUENCE [LARGE SCALE GENOMIC DNA]</scope>
    <source>
        <strain evidence="11">cv. HL8</strain>
    </source>
</reference>
<dbReference type="Pfam" id="PF03169">
    <property type="entry name" value="OPT"/>
    <property type="match status" value="2"/>
</dbReference>
<feature type="transmembrane region" description="Helical" evidence="9">
    <location>
        <begin position="249"/>
        <end position="269"/>
    </location>
</feature>
<dbReference type="GO" id="GO:0015031">
    <property type="term" value="P:protein transport"/>
    <property type="evidence" value="ECO:0007669"/>
    <property type="project" value="UniProtKB-KW"/>
</dbReference>
<evidence type="ECO:0000256" key="4">
    <source>
        <dbReference type="ARBA" id="ARBA00022692"/>
    </source>
</evidence>
<evidence type="ECO:0000256" key="9">
    <source>
        <dbReference type="SAM" id="Phobius"/>
    </source>
</evidence>
<feature type="transmembrane region" description="Helical" evidence="9">
    <location>
        <begin position="335"/>
        <end position="357"/>
    </location>
</feature>
<evidence type="ECO:0000256" key="7">
    <source>
        <dbReference type="ARBA" id="ARBA00022989"/>
    </source>
</evidence>
<evidence type="ECO:0000256" key="1">
    <source>
        <dbReference type="ARBA" id="ARBA00004141"/>
    </source>
</evidence>
<evidence type="ECO:0000256" key="8">
    <source>
        <dbReference type="ARBA" id="ARBA00023136"/>
    </source>
</evidence>
<evidence type="ECO:0000256" key="3">
    <source>
        <dbReference type="ARBA" id="ARBA00022448"/>
    </source>
</evidence>
<dbReference type="Proteomes" id="UP000237347">
    <property type="component" value="Unassembled WGS sequence"/>
</dbReference>
<accession>A0AAW0JE33</accession>
<keyword evidence="11" id="KW-1185">Reference proteome</keyword>
<feature type="transmembrane region" description="Helical" evidence="9">
    <location>
        <begin position="178"/>
        <end position="203"/>
    </location>
</feature>
<keyword evidence="5" id="KW-0571">Peptide transport</keyword>
<evidence type="ECO:0000313" key="11">
    <source>
        <dbReference type="Proteomes" id="UP000237347"/>
    </source>
</evidence>
<dbReference type="InterPro" id="IPR004648">
    <property type="entry name" value="Oligpept_transpt"/>
</dbReference>
<sequence>MFLRRASVSFAGSEDVNEMLVKEDRHFVRLDKGRMVMRSEIEIAIGVSESLCEYGLGQVLGYGWAGLLRKYVAELAHMWWPATLVQVSLFQALHEKEEKRFSRAKFFLIALSCSFTWYTVPGYLFSTLTNISWVCWAFFKSVTAQQIGSGMKGLGLGAVALDWAAVSSFLFSPLIRPFFSIMNVFAGYVLMVYIAIPIAYWGFDLYNASRFPIFSSQLFSSQGQQYNILAIVNNKFELDLVECKKQGPIHLRMFFAFTYGGFATIAATLTRDTLLWKTPGLNALTEHMMGLIYPGRPIANVSFKVYGYMSMNQAVSFLSDFKLGHYMKIPPRSMFLVQFVGTILAGTLNIGVAWWLLNSIQNICQPELLPVNSPWTCPS</sequence>
<evidence type="ECO:0000256" key="2">
    <source>
        <dbReference type="ARBA" id="ARBA00005484"/>
    </source>
</evidence>
<feature type="transmembrane region" description="Helical" evidence="9">
    <location>
        <begin position="106"/>
        <end position="139"/>
    </location>
</feature>
<dbReference type="AlphaFoldDB" id="A0AAW0JE33"/>
<evidence type="ECO:0000256" key="5">
    <source>
        <dbReference type="ARBA" id="ARBA00022856"/>
    </source>
</evidence>
<dbReference type="InterPro" id="IPR004813">
    <property type="entry name" value="OPT"/>
</dbReference>
<evidence type="ECO:0000256" key="6">
    <source>
        <dbReference type="ARBA" id="ARBA00022927"/>
    </source>
</evidence>
<keyword evidence="4 9" id="KW-0812">Transmembrane</keyword>
<keyword evidence="7 9" id="KW-1133">Transmembrane helix</keyword>
<comment type="subcellular location">
    <subcellularLocation>
        <location evidence="1">Membrane</location>
        <topology evidence="1">Multi-pass membrane protein</topology>
    </subcellularLocation>
</comment>
<dbReference type="GO" id="GO:0016020">
    <property type="term" value="C:membrane"/>
    <property type="evidence" value="ECO:0007669"/>
    <property type="project" value="UniProtKB-SubCell"/>
</dbReference>
<dbReference type="GO" id="GO:0035673">
    <property type="term" value="F:oligopeptide transmembrane transporter activity"/>
    <property type="evidence" value="ECO:0007669"/>
    <property type="project" value="InterPro"/>
</dbReference>
<dbReference type="PANTHER" id="PTHR22601">
    <property type="entry name" value="ISP4 LIKE PROTEIN"/>
    <property type="match status" value="1"/>
</dbReference>
<keyword evidence="8 9" id="KW-0472">Membrane</keyword>
<name>A0AAW0JE33_QUESU</name>